<evidence type="ECO:0000313" key="2">
    <source>
        <dbReference type="Proteomes" id="UP000799437"/>
    </source>
</evidence>
<dbReference type="RefSeq" id="XP_033599435.1">
    <property type="nucleotide sequence ID" value="XM_033744199.1"/>
</dbReference>
<gene>
    <name evidence="1" type="ORF">EJ05DRAFT_477206</name>
</gene>
<dbReference type="Proteomes" id="UP000799437">
    <property type="component" value="Unassembled WGS sequence"/>
</dbReference>
<dbReference type="InterPro" id="IPR021848">
    <property type="entry name" value="HODM_asu-like"/>
</dbReference>
<organism evidence="1 2">
    <name type="scientific">Pseudovirgaria hyperparasitica</name>
    <dbReference type="NCBI Taxonomy" id="470096"/>
    <lineage>
        <taxon>Eukaryota</taxon>
        <taxon>Fungi</taxon>
        <taxon>Dikarya</taxon>
        <taxon>Ascomycota</taxon>
        <taxon>Pezizomycotina</taxon>
        <taxon>Dothideomycetes</taxon>
        <taxon>Dothideomycetes incertae sedis</taxon>
        <taxon>Acrospermales</taxon>
        <taxon>Acrospermaceae</taxon>
        <taxon>Pseudovirgaria</taxon>
    </lineage>
</organism>
<dbReference type="Pfam" id="PF11927">
    <property type="entry name" value="HODM_asu-like"/>
    <property type="match status" value="1"/>
</dbReference>
<name>A0A6A6W4L9_9PEZI</name>
<sequence>MKPQRFDPYSTPWLTVDKDHFETSYARNVIMHAKLSEIVRYKQFNDEKRMAQVEDACVAMHRMVTHYLIDAAPCDYWREKVRGKADEYRARGQEFWKEKMLWRGAFDGTAGREDALESSLMGVGRVAVEDFNVLLRCPRMLTKLDGMKEEEEDRAGDYYEWAASITVCPGGWRLNDHMDTQAIHSPRTDRRLKETPFAPQWRDGLGRFLSCKE</sequence>
<proteinExistence type="predicted"/>
<dbReference type="EMBL" id="ML996574">
    <property type="protein sequence ID" value="KAF2756984.1"/>
    <property type="molecule type" value="Genomic_DNA"/>
</dbReference>
<keyword evidence="2" id="KW-1185">Reference proteome</keyword>
<dbReference type="GeneID" id="54485253"/>
<evidence type="ECO:0000313" key="1">
    <source>
        <dbReference type="EMBL" id="KAF2756984.1"/>
    </source>
</evidence>
<dbReference type="AlphaFoldDB" id="A0A6A6W4L9"/>
<protein>
    <submittedName>
        <fullName evidence="1">Uncharacterized protein</fullName>
    </submittedName>
</protein>
<accession>A0A6A6W4L9</accession>
<reference evidence="1" key="1">
    <citation type="journal article" date="2020" name="Stud. Mycol.">
        <title>101 Dothideomycetes genomes: a test case for predicting lifestyles and emergence of pathogens.</title>
        <authorList>
            <person name="Haridas S."/>
            <person name="Albert R."/>
            <person name="Binder M."/>
            <person name="Bloem J."/>
            <person name="Labutti K."/>
            <person name="Salamov A."/>
            <person name="Andreopoulos B."/>
            <person name="Baker S."/>
            <person name="Barry K."/>
            <person name="Bills G."/>
            <person name="Bluhm B."/>
            <person name="Cannon C."/>
            <person name="Castanera R."/>
            <person name="Culley D."/>
            <person name="Daum C."/>
            <person name="Ezra D."/>
            <person name="Gonzalez J."/>
            <person name="Henrissat B."/>
            <person name="Kuo A."/>
            <person name="Liang C."/>
            <person name="Lipzen A."/>
            <person name="Lutzoni F."/>
            <person name="Magnuson J."/>
            <person name="Mondo S."/>
            <person name="Nolan M."/>
            <person name="Ohm R."/>
            <person name="Pangilinan J."/>
            <person name="Park H.-J."/>
            <person name="Ramirez L."/>
            <person name="Alfaro M."/>
            <person name="Sun H."/>
            <person name="Tritt A."/>
            <person name="Yoshinaga Y."/>
            <person name="Zwiers L.-H."/>
            <person name="Turgeon B."/>
            <person name="Goodwin S."/>
            <person name="Spatafora J."/>
            <person name="Crous P."/>
            <person name="Grigoriev I."/>
        </authorList>
    </citation>
    <scope>NUCLEOTIDE SEQUENCE</scope>
    <source>
        <strain evidence="1">CBS 121739</strain>
    </source>
</reference>